<dbReference type="PANTHER" id="PTHR31539:SF1">
    <property type="entry name" value="CENTROSOMAL PROTEIN OF 19 KDA"/>
    <property type="match status" value="1"/>
</dbReference>
<keyword evidence="9" id="KW-0206">Cytoskeleton</keyword>
<proteinExistence type="inferred from homology"/>
<evidence type="ECO:0000256" key="7">
    <source>
        <dbReference type="ARBA" id="ARBA00022794"/>
    </source>
</evidence>
<dbReference type="InterPro" id="IPR029412">
    <property type="entry name" value="CEP19"/>
</dbReference>
<keyword evidence="8" id="KW-0969">Cilium</keyword>
<dbReference type="Pfam" id="PF14933">
    <property type="entry name" value="CEP19"/>
    <property type="match status" value="1"/>
</dbReference>
<evidence type="ECO:0000256" key="4">
    <source>
        <dbReference type="ARBA" id="ARBA00009371"/>
    </source>
</evidence>
<evidence type="ECO:0000256" key="6">
    <source>
        <dbReference type="ARBA" id="ARBA00022490"/>
    </source>
</evidence>
<protein>
    <recommendedName>
        <fullName evidence="5">Centrosomal protein of 19 kDa</fullName>
    </recommendedName>
</protein>
<dbReference type="GO" id="GO:0005813">
    <property type="term" value="C:centrosome"/>
    <property type="evidence" value="ECO:0007669"/>
    <property type="project" value="TreeGrafter"/>
</dbReference>
<dbReference type="GO" id="GO:0000922">
    <property type="term" value="C:spindle pole"/>
    <property type="evidence" value="ECO:0007669"/>
    <property type="project" value="TreeGrafter"/>
</dbReference>
<dbReference type="OrthoDB" id="2163581at2759"/>
<evidence type="ECO:0000313" key="11">
    <source>
        <dbReference type="EMBL" id="VEL24657.1"/>
    </source>
</evidence>
<dbReference type="Proteomes" id="UP000784294">
    <property type="component" value="Unassembled WGS sequence"/>
</dbReference>
<comment type="similarity">
    <text evidence="4">Belongs to the CEP19 family.</text>
</comment>
<accession>A0A3S5ANN5</accession>
<name>A0A3S5ANN5_9PLAT</name>
<reference evidence="11" key="1">
    <citation type="submission" date="2018-11" db="EMBL/GenBank/DDBJ databases">
        <authorList>
            <consortium name="Pathogen Informatics"/>
        </authorList>
    </citation>
    <scope>NUCLEOTIDE SEQUENCE</scope>
</reference>
<dbReference type="GO" id="GO:0005814">
    <property type="term" value="C:centriole"/>
    <property type="evidence" value="ECO:0007669"/>
    <property type="project" value="UniProtKB-SubCell"/>
</dbReference>
<gene>
    <name evidence="11" type="ORF">PXEA_LOCUS18097</name>
</gene>
<evidence type="ECO:0000313" key="12">
    <source>
        <dbReference type="Proteomes" id="UP000784294"/>
    </source>
</evidence>
<comment type="caution">
    <text evidence="11">The sequence shown here is derived from an EMBL/GenBank/DDBJ whole genome shotgun (WGS) entry which is preliminary data.</text>
</comment>
<dbReference type="PANTHER" id="PTHR31539">
    <property type="entry name" value="CENTROSOMAL PROTEIN OF 19K CEP19"/>
    <property type="match status" value="1"/>
</dbReference>
<evidence type="ECO:0000256" key="1">
    <source>
        <dbReference type="ARBA" id="ARBA00004114"/>
    </source>
</evidence>
<evidence type="ECO:0000256" key="10">
    <source>
        <dbReference type="ARBA" id="ARBA00023273"/>
    </source>
</evidence>
<evidence type="ECO:0000256" key="3">
    <source>
        <dbReference type="ARBA" id="ARBA00004186"/>
    </source>
</evidence>
<organism evidence="11 12">
    <name type="scientific">Protopolystoma xenopodis</name>
    <dbReference type="NCBI Taxonomy" id="117903"/>
    <lineage>
        <taxon>Eukaryota</taxon>
        <taxon>Metazoa</taxon>
        <taxon>Spiralia</taxon>
        <taxon>Lophotrochozoa</taxon>
        <taxon>Platyhelminthes</taxon>
        <taxon>Monogenea</taxon>
        <taxon>Polyopisthocotylea</taxon>
        <taxon>Polystomatidea</taxon>
        <taxon>Polystomatidae</taxon>
        <taxon>Protopolystoma</taxon>
    </lineage>
</organism>
<dbReference type="GO" id="GO:0036064">
    <property type="term" value="C:ciliary basal body"/>
    <property type="evidence" value="ECO:0007669"/>
    <property type="project" value="TreeGrafter"/>
</dbReference>
<keyword evidence="6" id="KW-0963">Cytoplasm</keyword>
<keyword evidence="7" id="KW-0970">Cilium biogenesis/degradation</keyword>
<dbReference type="GO" id="GO:0097712">
    <property type="term" value="P:vesicle targeting, trans-Golgi to periciliary membrane compartment"/>
    <property type="evidence" value="ECO:0007669"/>
    <property type="project" value="TreeGrafter"/>
</dbReference>
<dbReference type="AlphaFoldDB" id="A0A3S5ANN5"/>
<dbReference type="GO" id="GO:0034454">
    <property type="term" value="P:microtubule anchoring at centrosome"/>
    <property type="evidence" value="ECO:0007669"/>
    <property type="project" value="TreeGrafter"/>
</dbReference>
<evidence type="ECO:0000256" key="8">
    <source>
        <dbReference type="ARBA" id="ARBA00023069"/>
    </source>
</evidence>
<evidence type="ECO:0000256" key="9">
    <source>
        <dbReference type="ARBA" id="ARBA00023212"/>
    </source>
</evidence>
<keyword evidence="10" id="KW-0966">Cell projection</keyword>
<dbReference type="EMBL" id="CAAALY010068869">
    <property type="protein sequence ID" value="VEL24657.1"/>
    <property type="molecule type" value="Genomic_DNA"/>
</dbReference>
<keyword evidence="12" id="KW-1185">Reference proteome</keyword>
<sequence>MSFECLDKPCYELSNELLHDSHHSEYLKQIPTTQLQRLLSILKDLIKGVSLSESLANNDKLYTIDPDENLNLLDKGKKKEIMNELYLLNQETPDDEGFVYDKQVDFKHSLIETCDWDDTEEEF</sequence>
<evidence type="ECO:0000256" key="5">
    <source>
        <dbReference type="ARBA" id="ARBA00022015"/>
    </source>
</evidence>
<evidence type="ECO:0000256" key="2">
    <source>
        <dbReference type="ARBA" id="ARBA00004120"/>
    </source>
</evidence>
<comment type="subcellular location">
    <subcellularLocation>
        <location evidence="2">Cytoplasm</location>
        <location evidence="2">Cytoskeleton</location>
        <location evidence="2">Cilium basal body</location>
    </subcellularLocation>
    <subcellularLocation>
        <location evidence="1">Cytoplasm</location>
        <location evidence="1">Cytoskeleton</location>
        <location evidence="1">Microtubule organizing center</location>
        <location evidence="1">Centrosome</location>
        <location evidence="1">Centriole</location>
    </subcellularLocation>
    <subcellularLocation>
        <location evidence="3">Cytoplasm</location>
        <location evidence="3">Cytoskeleton</location>
        <location evidence="3">Spindle</location>
    </subcellularLocation>
</comment>